<dbReference type="RefSeq" id="WP_129026812.1">
    <property type="nucleotide sequence ID" value="NZ_SDHY01000003.1"/>
</dbReference>
<dbReference type="InterPro" id="IPR058532">
    <property type="entry name" value="YjbR/MT2646/Rv2570-like"/>
</dbReference>
<organism evidence="1 2">
    <name type="scientific">Aquirufa rosea</name>
    <dbReference type="NCBI Taxonomy" id="2509241"/>
    <lineage>
        <taxon>Bacteria</taxon>
        <taxon>Pseudomonadati</taxon>
        <taxon>Bacteroidota</taxon>
        <taxon>Cytophagia</taxon>
        <taxon>Cytophagales</taxon>
        <taxon>Flectobacillaceae</taxon>
        <taxon>Aquirufa</taxon>
    </lineage>
</organism>
<sequence>MNLEEIRDFALSLPETEESLPFGPDNLVFKVHNKMYLLLSLDEIPIRFNVKCDPSRAIELREEYPDSVLPGYHMNKKHWNTVVVNGQLPFSQLKQMISDSYALVAKK</sequence>
<dbReference type="Gene3D" id="3.90.1150.30">
    <property type="match status" value="1"/>
</dbReference>
<dbReference type="OrthoDB" id="9789813at2"/>
<keyword evidence="2" id="KW-1185">Reference proteome</keyword>
<dbReference type="SUPFAM" id="SSF142906">
    <property type="entry name" value="YjbR-like"/>
    <property type="match status" value="1"/>
</dbReference>
<protein>
    <submittedName>
        <fullName evidence="1">MmcQ/YjbR family DNA-binding protein</fullName>
    </submittedName>
</protein>
<dbReference type="GO" id="GO:0003677">
    <property type="term" value="F:DNA binding"/>
    <property type="evidence" value="ECO:0007669"/>
    <property type="project" value="UniProtKB-KW"/>
</dbReference>
<name>A0A4Q1C003_9BACT</name>
<proteinExistence type="predicted"/>
<dbReference type="PANTHER" id="PTHR35145">
    <property type="entry name" value="CYTOPLASMIC PROTEIN-RELATED"/>
    <property type="match status" value="1"/>
</dbReference>
<dbReference type="Proteomes" id="UP000289455">
    <property type="component" value="Unassembled WGS sequence"/>
</dbReference>
<evidence type="ECO:0000313" key="1">
    <source>
        <dbReference type="EMBL" id="RXK49715.1"/>
    </source>
</evidence>
<reference evidence="1 2" key="1">
    <citation type="submission" date="2019-01" db="EMBL/GenBank/DDBJ databases">
        <title>Cytophagaceae bacterium strain CAR-16.</title>
        <authorList>
            <person name="Chen W.-M."/>
        </authorList>
    </citation>
    <scope>NUCLEOTIDE SEQUENCE [LARGE SCALE GENOMIC DNA]</scope>
    <source>
        <strain evidence="1 2">CAR-16</strain>
    </source>
</reference>
<gene>
    <name evidence="1" type="ORF">ESB04_05940</name>
</gene>
<dbReference type="Pfam" id="PF04237">
    <property type="entry name" value="YjbR"/>
    <property type="match status" value="1"/>
</dbReference>
<dbReference type="InterPro" id="IPR038056">
    <property type="entry name" value="YjbR-like_sf"/>
</dbReference>
<dbReference type="PANTHER" id="PTHR35145:SF1">
    <property type="entry name" value="CYTOPLASMIC PROTEIN"/>
    <property type="match status" value="1"/>
</dbReference>
<accession>A0A4Q1C003</accession>
<dbReference type="InterPro" id="IPR007351">
    <property type="entry name" value="YjbR"/>
</dbReference>
<keyword evidence="1" id="KW-0238">DNA-binding</keyword>
<comment type="caution">
    <text evidence="1">The sequence shown here is derived from an EMBL/GenBank/DDBJ whole genome shotgun (WGS) entry which is preliminary data.</text>
</comment>
<dbReference type="EMBL" id="SDHY01000003">
    <property type="protein sequence ID" value="RXK49715.1"/>
    <property type="molecule type" value="Genomic_DNA"/>
</dbReference>
<evidence type="ECO:0000313" key="2">
    <source>
        <dbReference type="Proteomes" id="UP000289455"/>
    </source>
</evidence>
<dbReference type="AlphaFoldDB" id="A0A4Q1C003"/>